<dbReference type="InterPro" id="IPR000477">
    <property type="entry name" value="RT_dom"/>
</dbReference>
<dbReference type="InterPro" id="IPR043502">
    <property type="entry name" value="DNA/RNA_pol_sf"/>
</dbReference>
<organism evidence="2 3">
    <name type="scientific">Schistosoma margrebowiei</name>
    <dbReference type="NCBI Taxonomy" id="48269"/>
    <lineage>
        <taxon>Eukaryota</taxon>
        <taxon>Metazoa</taxon>
        <taxon>Spiralia</taxon>
        <taxon>Lophotrochozoa</taxon>
        <taxon>Platyhelminthes</taxon>
        <taxon>Trematoda</taxon>
        <taxon>Digenea</taxon>
        <taxon>Strigeidida</taxon>
        <taxon>Schistosomatoidea</taxon>
        <taxon>Schistosomatidae</taxon>
        <taxon>Schistosoma</taxon>
    </lineage>
</organism>
<accession>A0A183LN08</accession>
<dbReference type="EMBL" id="UZAI01001744">
    <property type="protein sequence ID" value="VDO64925.1"/>
    <property type="molecule type" value="Genomic_DNA"/>
</dbReference>
<reference evidence="2 3" key="1">
    <citation type="submission" date="2018-11" db="EMBL/GenBank/DDBJ databases">
        <authorList>
            <consortium name="Pathogen Informatics"/>
        </authorList>
    </citation>
    <scope>NUCLEOTIDE SEQUENCE [LARGE SCALE GENOMIC DNA]</scope>
    <source>
        <strain evidence="2 3">Zambia</strain>
    </source>
</reference>
<dbReference type="SUPFAM" id="SSF56672">
    <property type="entry name" value="DNA/RNA polymerases"/>
    <property type="match status" value="1"/>
</dbReference>
<dbReference type="AlphaFoldDB" id="A0A183LN08"/>
<dbReference type="InterPro" id="IPR050951">
    <property type="entry name" value="Retrovirus_Pol_polyprotein"/>
</dbReference>
<evidence type="ECO:0000259" key="1">
    <source>
        <dbReference type="Pfam" id="PF00078"/>
    </source>
</evidence>
<keyword evidence="3" id="KW-1185">Reference proteome</keyword>
<gene>
    <name evidence="2" type="ORF">SMRZ_LOCUS5183</name>
</gene>
<dbReference type="STRING" id="48269.A0A183LN08"/>
<dbReference type="PANTHER" id="PTHR37984">
    <property type="entry name" value="PROTEIN CBG26694"/>
    <property type="match status" value="1"/>
</dbReference>
<feature type="domain" description="Reverse transcriptase" evidence="1">
    <location>
        <begin position="86"/>
        <end position="154"/>
    </location>
</feature>
<dbReference type="PANTHER" id="PTHR37984:SF5">
    <property type="entry name" value="PROTEIN NYNRIN-LIKE"/>
    <property type="match status" value="1"/>
</dbReference>
<protein>
    <recommendedName>
        <fullName evidence="1">Reverse transcriptase domain-containing protein</fullName>
    </recommendedName>
</protein>
<proteinExistence type="predicted"/>
<dbReference type="Proteomes" id="UP000277204">
    <property type="component" value="Unassembled WGS sequence"/>
</dbReference>
<dbReference type="InterPro" id="IPR043128">
    <property type="entry name" value="Rev_trsase/Diguanyl_cyclase"/>
</dbReference>
<evidence type="ECO:0000313" key="3">
    <source>
        <dbReference type="Proteomes" id="UP000277204"/>
    </source>
</evidence>
<name>A0A183LN08_9TREM</name>
<dbReference type="Pfam" id="PF00078">
    <property type="entry name" value="RVT_1"/>
    <property type="match status" value="1"/>
</dbReference>
<sequence>MKGVSTRNYKANHKGEMKFGKCLSCGKFHYRNSCVFRNAKCFKCGKVEHIQSVCKANVHFASSCTKSWKLNFNNSDVSKEHFSLSTISKAIFQKVINKVVSDLEGVEVYQDDLIIHGSDKVVHDQRLIALLRRLTDKNITVNPDKCSFCLSSFECLRYLVDNNGFRPDMKRLAPLTSAPSLKNLTELRSLVGALEYYSRFIPNFSCRANCLFNILTSNSFKWSEEQESCLHFVFIIGVGIYVTHKRAPLSSSDHCIIRVLTKVYGKHENSTLLHQTKNSNIGITQKKISEI</sequence>
<dbReference type="Gene3D" id="3.30.70.270">
    <property type="match status" value="2"/>
</dbReference>
<evidence type="ECO:0000313" key="2">
    <source>
        <dbReference type="EMBL" id="VDO64925.1"/>
    </source>
</evidence>